<dbReference type="EMBL" id="CP101717">
    <property type="protein sequence ID" value="WLD59672.1"/>
    <property type="molecule type" value="Genomic_DNA"/>
</dbReference>
<feature type="chain" id="PRO_5044277550" evidence="3">
    <location>
        <begin position="20"/>
        <end position="260"/>
    </location>
</feature>
<reference evidence="5" key="1">
    <citation type="submission" date="2022-07" db="EMBL/GenBank/DDBJ databases">
        <title>Complete genome sequence of Salinispirillum sp. LH10-3-1 capable of multiple carbohydrate inversion isolated from a soda lake.</title>
        <authorList>
            <person name="Liu J."/>
            <person name="Zhai Y."/>
            <person name="Zhang H."/>
            <person name="Yang H."/>
            <person name="Qu J."/>
            <person name="Li J."/>
        </authorList>
    </citation>
    <scope>NUCLEOTIDE SEQUENCE</scope>
    <source>
        <strain evidence="5">LH 10-3-1</strain>
    </source>
</reference>
<dbReference type="SMART" id="SM00062">
    <property type="entry name" value="PBPb"/>
    <property type="match status" value="1"/>
</dbReference>
<dbReference type="AlphaFoldDB" id="A0AB38YK90"/>
<proteinExistence type="inferred from homology"/>
<dbReference type="Gene3D" id="3.40.190.10">
    <property type="entry name" value="Periplasmic binding protein-like II"/>
    <property type="match status" value="2"/>
</dbReference>
<name>A0AB38YK90_9GAMM</name>
<feature type="signal peptide" evidence="3">
    <location>
        <begin position="1"/>
        <end position="19"/>
    </location>
</feature>
<evidence type="ECO:0000259" key="4">
    <source>
        <dbReference type="SMART" id="SM00062"/>
    </source>
</evidence>
<dbReference type="SUPFAM" id="SSF53850">
    <property type="entry name" value="Periplasmic binding protein-like II"/>
    <property type="match status" value="1"/>
</dbReference>
<dbReference type="PANTHER" id="PTHR35936">
    <property type="entry name" value="MEMBRANE-BOUND LYTIC MUREIN TRANSGLYCOSYLASE F"/>
    <property type="match status" value="1"/>
</dbReference>
<keyword evidence="2 3" id="KW-0732">Signal</keyword>
<evidence type="ECO:0000313" key="5">
    <source>
        <dbReference type="EMBL" id="WLD59672.1"/>
    </source>
</evidence>
<dbReference type="PANTHER" id="PTHR35936:SF35">
    <property type="entry name" value="L-CYSTINE-BINDING PROTEIN TCYJ"/>
    <property type="match status" value="1"/>
</dbReference>
<organism evidence="5">
    <name type="scientific">Salinispirillum sp. LH 10-3-1</name>
    <dbReference type="NCBI Taxonomy" id="2952525"/>
    <lineage>
        <taxon>Bacteria</taxon>
        <taxon>Pseudomonadati</taxon>
        <taxon>Pseudomonadota</taxon>
        <taxon>Gammaproteobacteria</taxon>
        <taxon>Oceanospirillales</taxon>
        <taxon>Saccharospirillaceae</taxon>
        <taxon>Salinispirillum</taxon>
    </lineage>
</organism>
<protein>
    <submittedName>
        <fullName evidence="5">Transporter substrate-binding domain-containing protein</fullName>
    </submittedName>
</protein>
<dbReference type="Pfam" id="PF00497">
    <property type="entry name" value="SBP_bac_3"/>
    <property type="match status" value="1"/>
</dbReference>
<dbReference type="InterPro" id="IPR001638">
    <property type="entry name" value="Solute-binding_3/MltF_N"/>
</dbReference>
<gene>
    <name evidence="5" type="ORF">NFC81_08360</name>
</gene>
<feature type="domain" description="Solute-binding protein family 3/N-terminal" evidence="4">
    <location>
        <begin position="25"/>
        <end position="255"/>
    </location>
</feature>
<evidence type="ECO:0000256" key="1">
    <source>
        <dbReference type="ARBA" id="ARBA00010333"/>
    </source>
</evidence>
<evidence type="ECO:0000256" key="2">
    <source>
        <dbReference type="ARBA" id="ARBA00022729"/>
    </source>
</evidence>
<comment type="similarity">
    <text evidence="1">Belongs to the bacterial solute-binding protein 3 family.</text>
</comment>
<accession>A0AB38YK90</accession>
<sequence>MLRPAIVLVLSLLPFLAVADVCEKTFRWTEDPPYTYSATGAPQGVSGISADTVRAVLGMMGCDVSFVEMPWARALAELRIGRVDIVSGAFDTPERREFAHYAAQGSTSPNVLFMRAGDTVNTNILSFEDFLASGLSLGGQIGVNYGPEYAAAIESGVLDDRLVLVPDRTLLWQMLARGRVDAVAASYLTGLMEITRQGYGGQLLNTGIELSSAPAFFIFSKSSVEEEFVSRFNEFHRMFIASEDYKVMVNTHTIDVQRAE</sequence>
<evidence type="ECO:0000256" key="3">
    <source>
        <dbReference type="SAM" id="SignalP"/>
    </source>
</evidence>